<evidence type="ECO:0000259" key="10">
    <source>
        <dbReference type="Pfam" id="PF02518"/>
    </source>
</evidence>
<name>A0A7W7FU07_9PSEU</name>
<keyword evidence="8" id="KW-0902">Two-component regulatory system</keyword>
<dbReference type="InterPro" id="IPR036890">
    <property type="entry name" value="HATPase_C_sf"/>
</dbReference>
<feature type="domain" description="Histidine kinase/HSP90-like ATPase" evidence="10">
    <location>
        <begin position="276"/>
        <end position="359"/>
    </location>
</feature>
<evidence type="ECO:0000256" key="3">
    <source>
        <dbReference type="ARBA" id="ARBA00022553"/>
    </source>
</evidence>
<keyword evidence="9" id="KW-1133">Transmembrane helix</keyword>
<dbReference type="Gene3D" id="1.20.5.1930">
    <property type="match status" value="1"/>
</dbReference>
<evidence type="ECO:0000256" key="9">
    <source>
        <dbReference type="SAM" id="Phobius"/>
    </source>
</evidence>
<dbReference type="GO" id="GO:0000155">
    <property type="term" value="F:phosphorelay sensor kinase activity"/>
    <property type="evidence" value="ECO:0007669"/>
    <property type="project" value="InterPro"/>
</dbReference>
<keyword evidence="7" id="KW-0067">ATP-binding</keyword>
<feature type="transmembrane region" description="Helical" evidence="9">
    <location>
        <begin position="129"/>
        <end position="146"/>
    </location>
</feature>
<reference evidence="13 14" key="1">
    <citation type="submission" date="2020-08" db="EMBL/GenBank/DDBJ databases">
        <title>Sequencing the genomes of 1000 actinobacteria strains.</title>
        <authorList>
            <person name="Klenk H.-P."/>
        </authorList>
    </citation>
    <scope>NUCLEOTIDE SEQUENCE [LARGE SCALE GENOMIC DNA]</scope>
    <source>
        <strain evidence="13 14">DSM 44230</strain>
    </source>
</reference>
<dbReference type="PANTHER" id="PTHR24421">
    <property type="entry name" value="NITRATE/NITRITE SENSOR PROTEIN NARX-RELATED"/>
    <property type="match status" value="1"/>
</dbReference>
<dbReference type="GO" id="GO:0046983">
    <property type="term" value="F:protein dimerization activity"/>
    <property type="evidence" value="ECO:0007669"/>
    <property type="project" value="InterPro"/>
</dbReference>
<evidence type="ECO:0000256" key="2">
    <source>
        <dbReference type="ARBA" id="ARBA00012438"/>
    </source>
</evidence>
<keyword evidence="6 13" id="KW-0418">Kinase</keyword>
<evidence type="ECO:0000256" key="8">
    <source>
        <dbReference type="ARBA" id="ARBA00023012"/>
    </source>
</evidence>
<evidence type="ECO:0000313" key="14">
    <source>
        <dbReference type="Proteomes" id="UP000533598"/>
    </source>
</evidence>
<comment type="caution">
    <text evidence="13">The sequence shown here is derived from an EMBL/GenBank/DDBJ whole genome shotgun (WGS) entry which is preliminary data.</text>
</comment>
<keyword evidence="3" id="KW-0597">Phosphoprotein</keyword>
<dbReference type="InterPro" id="IPR055558">
    <property type="entry name" value="DUF7134"/>
</dbReference>
<dbReference type="Pfam" id="PF23539">
    <property type="entry name" value="DUF7134"/>
    <property type="match status" value="1"/>
</dbReference>
<dbReference type="CDD" id="cd16917">
    <property type="entry name" value="HATPase_UhpB-NarQ-NarX-like"/>
    <property type="match status" value="1"/>
</dbReference>
<evidence type="ECO:0000256" key="5">
    <source>
        <dbReference type="ARBA" id="ARBA00022741"/>
    </source>
</evidence>
<accession>A0A7W7FU07</accession>
<dbReference type="Proteomes" id="UP000533598">
    <property type="component" value="Unassembled WGS sequence"/>
</dbReference>
<sequence length="361" mass="38315">MDRPRFADAGLAVLAAALVLPVTLGGDEAPGVLEDSTGIADVGWLFFLAVHLPLVWRRRAPLTVFWVVAAFAMLSTQIGFTGVFLITAPLFALYAVARHRSPHHLWAPVVVFVLALGWTWVYSGPPGEVLIGILSVLTATVVLGLSQRLHQDYRRQQLEHQARTAATAERVRIAREVHDIVAHNLAVMVALADGAAADPANAPDLLAKTSATGRAALTDMRRLVGLLREGEQPLAPQPGLADLPDLVDQVRAAGLPVEFHQEGLPDKDNPGIGLIVYRITQEALTNTLRHAGSGVLAQVRLRHSDSEVDLEITDTGSGHPGDGGHGLAGIAERAAAYGGTVSAGPVAGGGWRVHARLPWEV</sequence>
<dbReference type="EMBL" id="JACHMH010000001">
    <property type="protein sequence ID" value="MBB4677767.1"/>
    <property type="molecule type" value="Genomic_DNA"/>
</dbReference>
<evidence type="ECO:0000256" key="1">
    <source>
        <dbReference type="ARBA" id="ARBA00000085"/>
    </source>
</evidence>
<keyword evidence="9" id="KW-0812">Transmembrane</keyword>
<keyword evidence="14" id="KW-1185">Reference proteome</keyword>
<gene>
    <name evidence="13" type="ORF">HNR67_003885</name>
</gene>
<dbReference type="AlphaFoldDB" id="A0A7W7FU07"/>
<dbReference type="InterPro" id="IPR011712">
    <property type="entry name" value="Sig_transdc_His_kin_sub3_dim/P"/>
</dbReference>
<keyword evidence="9" id="KW-0472">Membrane</keyword>
<dbReference type="PANTHER" id="PTHR24421:SF10">
    <property type="entry name" value="NITRATE_NITRITE SENSOR PROTEIN NARQ"/>
    <property type="match status" value="1"/>
</dbReference>
<evidence type="ECO:0000313" key="13">
    <source>
        <dbReference type="EMBL" id="MBB4677767.1"/>
    </source>
</evidence>
<dbReference type="Pfam" id="PF02518">
    <property type="entry name" value="HATPase_c"/>
    <property type="match status" value="1"/>
</dbReference>
<dbReference type="GO" id="GO:0005524">
    <property type="term" value="F:ATP binding"/>
    <property type="evidence" value="ECO:0007669"/>
    <property type="project" value="UniProtKB-KW"/>
</dbReference>
<evidence type="ECO:0000256" key="7">
    <source>
        <dbReference type="ARBA" id="ARBA00022840"/>
    </source>
</evidence>
<dbReference type="RefSeq" id="WP_185003674.1">
    <property type="nucleotide sequence ID" value="NZ_BAAAUI010000002.1"/>
</dbReference>
<protein>
    <recommendedName>
        <fullName evidence="2">histidine kinase</fullName>
        <ecNumber evidence="2">2.7.13.3</ecNumber>
    </recommendedName>
</protein>
<dbReference type="InterPro" id="IPR050482">
    <property type="entry name" value="Sensor_HK_TwoCompSys"/>
</dbReference>
<dbReference type="EC" id="2.7.13.3" evidence="2"/>
<organism evidence="13 14">
    <name type="scientific">Crossiella cryophila</name>
    <dbReference type="NCBI Taxonomy" id="43355"/>
    <lineage>
        <taxon>Bacteria</taxon>
        <taxon>Bacillati</taxon>
        <taxon>Actinomycetota</taxon>
        <taxon>Actinomycetes</taxon>
        <taxon>Pseudonocardiales</taxon>
        <taxon>Pseudonocardiaceae</taxon>
        <taxon>Crossiella</taxon>
    </lineage>
</organism>
<dbReference type="Gene3D" id="3.30.565.10">
    <property type="entry name" value="Histidine kinase-like ATPase, C-terminal domain"/>
    <property type="match status" value="1"/>
</dbReference>
<keyword evidence="4" id="KW-0808">Transferase</keyword>
<evidence type="ECO:0000256" key="4">
    <source>
        <dbReference type="ARBA" id="ARBA00022679"/>
    </source>
</evidence>
<evidence type="ECO:0000259" key="12">
    <source>
        <dbReference type="Pfam" id="PF23539"/>
    </source>
</evidence>
<dbReference type="GO" id="GO:0016020">
    <property type="term" value="C:membrane"/>
    <property type="evidence" value="ECO:0007669"/>
    <property type="project" value="InterPro"/>
</dbReference>
<evidence type="ECO:0000259" key="11">
    <source>
        <dbReference type="Pfam" id="PF07730"/>
    </source>
</evidence>
<dbReference type="Pfam" id="PF07730">
    <property type="entry name" value="HisKA_3"/>
    <property type="match status" value="1"/>
</dbReference>
<proteinExistence type="predicted"/>
<dbReference type="InterPro" id="IPR003594">
    <property type="entry name" value="HATPase_dom"/>
</dbReference>
<dbReference type="SUPFAM" id="SSF55874">
    <property type="entry name" value="ATPase domain of HSP90 chaperone/DNA topoisomerase II/histidine kinase"/>
    <property type="match status" value="1"/>
</dbReference>
<feature type="transmembrane region" description="Helical" evidence="9">
    <location>
        <begin position="105"/>
        <end position="123"/>
    </location>
</feature>
<feature type="domain" description="Signal transduction histidine kinase subgroup 3 dimerisation and phosphoacceptor" evidence="11">
    <location>
        <begin position="169"/>
        <end position="231"/>
    </location>
</feature>
<evidence type="ECO:0000256" key="6">
    <source>
        <dbReference type="ARBA" id="ARBA00022777"/>
    </source>
</evidence>
<comment type="catalytic activity">
    <reaction evidence="1">
        <text>ATP + protein L-histidine = ADP + protein N-phospho-L-histidine.</text>
        <dbReference type="EC" id="2.7.13.3"/>
    </reaction>
</comment>
<keyword evidence="5" id="KW-0547">Nucleotide-binding</keyword>
<feature type="transmembrane region" description="Helical" evidence="9">
    <location>
        <begin position="64"/>
        <end position="93"/>
    </location>
</feature>
<feature type="domain" description="DUF7134" evidence="12">
    <location>
        <begin position="3"/>
        <end position="143"/>
    </location>
</feature>